<dbReference type="AlphaFoldDB" id="A0A1I4JJU9"/>
<evidence type="ECO:0000256" key="3">
    <source>
        <dbReference type="ARBA" id="ARBA00022578"/>
    </source>
</evidence>
<dbReference type="Proteomes" id="UP000198861">
    <property type="component" value="Unassembled WGS sequence"/>
</dbReference>
<dbReference type="EMBL" id="FOKJ01000226">
    <property type="protein sequence ID" value="SFB65616.1"/>
    <property type="molecule type" value="Genomic_DNA"/>
</dbReference>
<keyword evidence="5" id="KW-0862">Zinc</keyword>
<name>A0A1I4JJU9_9GAMM</name>
<feature type="domain" description="Probable transposase IS891/IS1136/IS1341" evidence="8">
    <location>
        <begin position="154"/>
        <end position="267"/>
    </location>
</feature>
<evidence type="ECO:0000256" key="4">
    <source>
        <dbReference type="ARBA" id="ARBA00022723"/>
    </source>
</evidence>
<organism evidence="12 14">
    <name type="scientific">Azotobacter beijerinckii</name>
    <dbReference type="NCBI Taxonomy" id="170623"/>
    <lineage>
        <taxon>Bacteria</taxon>
        <taxon>Pseudomonadati</taxon>
        <taxon>Pseudomonadota</taxon>
        <taxon>Gammaproteobacteria</taxon>
        <taxon>Pseudomonadales</taxon>
        <taxon>Pseudomonadaceae</taxon>
        <taxon>Azotobacter</taxon>
    </lineage>
</organism>
<evidence type="ECO:0000256" key="2">
    <source>
        <dbReference type="ARBA" id="ARBA00011044"/>
    </source>
</evidence>
<dbReference type="Pfam" id="PF12323">
    <property type="entry name" value="HTH_OrfB_IS605"/>
    <property type="match status" value="1"/>
</dbReference>
<gene>
    <name evidence="11" type="ORF">SAMN04244571_04857</name>
    <name evidence="12" type="ORF">SAMN04244574_04845</name>
</gene>
<evidence type="ECO:0000313" key="12">
    <source>
        <dbReference type="EMBL" id="SFL66839.1"/>
    </source>
</evidence>
<dbReference type="Proteomes" id="UP000199579">
    <property type="component" value="Unassembled WGS sequence"/>
</dbReference>
<feature type="non-terminal residue" evidence="12">
    <location>
        <position position="374"/>
    </location>
</feature>
<comment type="similarity">
    <text evidence="1">In the C-terminal section; belongs to the transposase 35 family.</text>
</comment>
<sequence length="374" mass="42709">MPTGEQQRQMRRFAGSCRFVFNKALALQKERYEQGEKKLGYAGLCKLLTEWRNGTETPWLKEAPTHPLQQTLKDLERAYANFFAQRADFPRFKKKGQRDSFRYPDPKQIKLDQANGRLFLPKLGWLRYRNSREVLGAVKNVTVGQSCGKWYVSIQTEREVEQPLPNGAAVGIDMGVARFATLSDGTFYAPLNSFKRHEKRLRKAQRAMSRKTKFSNNWKKAKAHVQRIHSRIGNARRDYLHKATTTISQNHAMVCIEDLQVRNMSRSAAGTTEVPGRNVRAKSGLNKSIFDQGWFEFRRQLDYKLAWNGGWLVAVPPRNTSRTCPCCGHVSADNRQTQARFECMRPAQPPPPCIRPRRVAAAAHRAACAASWAA</sequence>
<keyword evidence="4" id="KW-0479">Metal-binding</keyword>
<evidence type="ECO:0000259" key="9">
    <source>
        <dbReference type="Pfam" id="PF07282"/>
    </source>
</evidence>
<dbReference type="GO" id="GO:0046872">
    <property type="term" value="F:metal ion binding"/>
    <property type="evidence" value="ECO:0007669"/>
    <property type="project" value="UniProtKB-KW"/>
</dbReference>
<keyword evidence="13" id="KW-1185">Reference proteome</keyword>
<dbReference type="PANTHER" id="PTHR30405">
    <property type="entry name" value="TRANSPOSASE"/>
    <property type="match status" value="1"/>
</dbReference>
<dbReference type="InterPro" id="IPR010095">
    <property type="entry name" value="Cas12f1-like_TNB"/>
</dbReference>
<dbReference type="InterPro" id="IPR001959">
    <property type="entry name" value="Transposase"/>
</dbReference>
<protein>
    <submittedName>
        <fullName evidence="11 12">Transposase</fullName>
    </submittedName>
</protein>
<evidence type="ECO:0000259" key="10">
    <source>
        <dbReference type="Pfam" id="PF12323"/>
    </source>
</evidence>
<evidence type="ECO:0000256" key="7">
    <source>
        <dbReference type="ARBA" id="ARBA00023172"/>
    </source>
</evidence>
<evidence type="ECO:0000313" key="13">
    <source>
        <dbReference type="Proteomes" id="UP000198861"/>
    </source>
</evidence>
<evidence type="ECO:0000313" key="11">
    <source>
        <dbReference type="EMBL" id="SFB65616.1"/>
    </source>
</evidence>
<dbReference type="GO" id="GO:0003677">
    <property type="term" value="F:DNA binding"/>
    <property type="evidence" value="ECO:0007669"/>
    <property type="project" value="UniProtKB-KW"/>
</dbReference>
<keyword evidence="7" id="KW-0233">DNA recombination</keyword>
<comment type="similarity">
    <text evidence="2">In the N-terminal section; belongs to the transposase 2 family.</text>
</comment>
<dbReference type="Pfam" id="PF01385">
    <property type="entry name" value="OrfB_IS605"/>
    <property type="match status" value="1"/>
</dbReference>
<proteinExistence type="inferred from homology"/>
<feature type="domain" description="Transposase putative helix-turn-helix" evidence="10">
    <location>
        <begin position="1"/>
        <end position="37"/>
    </location>
</feature>
<feature type="domain" description="Cas12f1-like TNB" evidence="9">
    <location>
        <begin position="294"/>
        <end position="343"/>
    </location>
</feature>
<evidence type="ECO:0000313" key="14">
    <source>
        <dbReference type="Proteomes" id="UP000199579"/>
    </source>
</evidence>
<dbReference type="InterPro" id="IPR051399">
    <property type="entry name" value="RNA-guided_DNA_endo/Transpos"/>
</dbReference>
<evidence type="ECO:0000256" key="6">
    <source>
        <dbReference type="ARBA" id="ARBA00023125"/>
    </source>
</evidence>
<dbReference type="InterPro" id="IPR021027">
    <property type="entry name" value="Transposase_put_HTH"/>
</dbReference>
<dbReference type="GO" id="GO:0006310">
    <property type="term" value="P:DNA recombination"/>
    <property type="evidence" value="ECO:0007669"/>
    <property type="project" value="UniProtKB-KW"/>
</dbReference>
<evidence type="ECO:0000256" key="5">
    <source>
        <dbReference type="ARBA" id="ARBA00022833"/>
    </source>
</evidence>
<dbReference type="Pfam" id="PF07282">
    <property type="entry name" value="Cas12f1-like_TNB"/>
    <property type="match status" value="1"/>
</dbReference>
<dbReference type="GO" id="GO:0032196">
    <property type="term" value="P:transposition"/>
    <property type="evidence" value="ECO:0007669"/>
    <property type="project" value="UniProtKB-KW"/>
</dbReference>
<dbReference type="PANTHER" id="PTHR30405:SF25">
    <property type="entry name" value="RNA-GUIDED DNA ENDONUCLEASE INSQ-RELATED"/>
    <property type="match status" value="1"/>
</dbReference>
<evidence type="ECO:0000256" key="1">
    <source>
        <dbReference type="ARBA" id="ARBA00008761"/>
    </source>
</evidence>
<dbReference type="EMBL" id="FOSX01000233">
    <property type="protein sequence ID" value="SFL66839.1"/>
    <property type="molecule type" value="Genomic_DNA"/>
</dbReference>
<dbReference type="NCBIfam" id="NF040570">
    <property type="entry name" value="guided_TnpB"/>
    <property type="match status" value="1"/>
</dbReference>
<accession>A0A1I4JJU9</accession>
<keyword evidence="3" id="KW-0815">Transposition</keyword>
<keyword evidence="6" id="KW-0238">DNA-binding</keyword>
<reference evidence="11 13" key="1">
    <citation type="submission" date="2016-10" db="EMBL/GenBank/DDBJ databases">
        <authorList>
            <person name="Varghese N."/>
            <person name="Submissions S."/>
        </authorList>
    </citation>
    <scope>NUCLEOTIDE SEQUENCE [LARGE SCALE GENOMIC DNA]</scope>
    <source>
        <strain evidence="11 13">DSM 282</strain>
    </source>
</reference>
<reference evidence="12 14" key="2">
    <citation type="submission" date="2016-10" db="EMBL/GenBank/DDBJ databases">
        <authorList>
            <person name="de Groot N.N."/>
        </authorList>
    </citation>
    <scope>NUCLEOTIDE SEQUENCE [LARGE SCALE GENOMIC DNA]</scope>
    <source>
        <strain evidence="12 14">DSM 381</strain>
    </source>
</reference>
<evidence type="ECO:0000259" key="8">
    <source>
        <dbReference type="Pfam" id="PF01385"/>
    </source>
</evidence>